<evidence type="ECO:0000313" key="1">
    <source>
        <dbReference type="EMBL" id="BBH51768.1"/>
    </source>
</evidence>
<sequence>MEALKNGITIENSYLLAHKHTLRVSINQSRKREASYAIEFSMQYPNKEAL</sequence>
<proteinExistence type="predicted"/>
<accession>A0A4P2VHJ7</accession>
<evidence type="ECO:0000313" key="2">
    <source>
        <dbReference type="Proteomes" id="UP000291236"/>
    </source>
</evidence>
<gene>
    <name evidence="1" type="ORF">JCM31447_01860</name>
</gene>
<dbReference type="EMBL" id="AP019368">
    <property type="protein sequence ID" value="BBH51768.1"/>
    <property type="molecule type" value="Genomic_DNA"/>
</dbReference>
<dbReference type="KEGG" id="sbf:JCM31447_01860"/>
<name>A0A4P2VHJ7_FLUSA</name>
<reference evidence="1 2" key="1">
    <citation type="submission" date="2018-12" db="EMBL/GenBank/DDBJ databases">
        <title>Rubrispira sanarue gen. nov., sp., nov., a member of the order Silvanigrellales, isolated from a brackish lake in Hamamatsu Japan.</title>
        <authorList>
            <person name="Maejima Y."/>
            <person name="Iino T."/>
            <person name="Muraguchi Y."/>
            <person name="Fukuda K."/>
            <person name="Nojiri H."/>
            <person name="Ohkuma M."/>
            <person name="Moriuchi R."/>
            <person name="Dohra H."/>
            <person name="Kimbara K."/>
            <person name="Shintani M."/>
        </authorList>
    </citation>
    <scope>NUCLEOTIDE SEQUENCE [LARGE SCALE GENOMIC DNA]</scope>
    <source>
        <strain evidence="1 2">RF1110005</strain>
    </source>
</reference>
<protein>
    <submittedName>
        <fullName evidence="1">Uncharacterized protein</fullName>
    </submittedName>
</protein>
<organism evidence="1 2">
    <name type="scientific">Fluviispira sanaruensis</name>
    <dbReference type="NCBI Taxonomy" id="2493639"/>
    <lineage>
        <taxon>Bacteria</taxon>
        <taxon>Pseudomonadati</taxon>
        <taxon>Bdellovibrionota</taxon>
        <taxon>Oligoflexia</taxon>
        <taxon>Silvanigrellales</taxon>
        <taxon>Silvanigrellaceae</taxon>
        <taxon>Fluviispira</taxon>
    </lineage>
</organism>
<dbReference type="Proteomes" id="UP000291236">
    <property type="component" value="Chromosome"/>
</dbReference>
<dbReference type="AlphaFoldDB" id="A0A4P2VHJ7"/>
<keyword evidence="2" id="KW-1185">Reference proteome</keyword>